<protein>
    <recommendedName>
        <fullName evidence="2">F-box domain-containing protein</fullName>
    </recommendedName>
</protein>
<feature type="compositionally biased region" description="Low complexity" evidence="1">
    <location>
        <begin position="612"/>
        <end position="637"/>
    </location>
</feature>
<evidence type="ECO:0000313" key="3">
    <source>
        <dbReference type="EMBL" id="AEO69364.1"/>
    </source>
</evidence>
<evidence type="ECO:0000259" key="2">
    <source>
        <dbReference type="PROSITE" id="PS50181"/>
    </source>
</evidence>
<accession>G2RC43</accession>
<feature type="compositionally biased region" description="Polar residues" evidence="1">
    <location>
        <begin position="92"/>
        <end position="103"/>
    </location>
</feature>
<organism evidence="3 4">
    <name type="scientific">Thermothielavioides terrestris (strain ATCC 38088 / NRRL 8126)</name>
    <name type="common">Thielavia terrestris</name>
    <dbReference type="NCBI Taxonomy" id="578455"/>
    <lineage>
        <taxon>Eukaryota</taxon>
        <taxon>Fungi</taxon>
        <taxon>Dikarya</taxon>
        <taxon>Ascomycota</taxon>
        <taxon>Pezizomycotina</taxon>
        <taxon>Sordariomycetes</taxon>
        <taxon>Sordariomycetidae</taxon>
        <taxon>Sordariales</taxon>
        <taxon>Chaetomiaceae</taxon>
        <taxon>Thermothielavioides</taxon>
        <taxon>Thermothielavioides terrestris</taxon>
    </lineage>
</organism>
<evidence type="ECO:0000256" key="1">
    <source>
        <dbReference type="SAM" id="MobiDB-lite"/>
    </source>
</evidence>
<dbReference type="GeneID" id="11522332"/>
<feature type="region of interest" description="Disordered" evidence="1">
    <location>
        <begin position="92"/>
        <end position="125"/>
    </location>
</feature>
<feature type="domain" description="F-box" evidence="2">
    <location>
        <begin position="162"/>
        <end position="208"/>
    </location>
</feature>
<dbReference type="AlphaFoldDB" id="G2RC43"/>
<dbReference type="InterPro" id="IPR006553">
    <property type="entry name" value="Leu-rich_rpt_Cys-con_subtyp"/>
</dbReference>
<dbReference type="PANTHER" id="PTHR13318:SF95">
    <property type="entry name" value="F-BOX PROTEIN YLR352W"/>
    <property type="match status" value="1"/>
</dbReference>
<feature type="region of interest" description="Disordered" evidence="1">
    <location>
        <begin position="579"/>
        <end position="638"/>
    </location>
</feature>
<dbReference type="RefSeq" id="XP_003655700.1">
    <property type="nucleotide sequence ID" value="XM_003655652.1"/>
</dbReference>
<gene>
    <name evidence="3" type="ORF">THITE_2119677</name>
</gene>
<dbReference type="HOGENOM" id="CLU_025082_0_0_1"/>
<sequence>MADLEIVHDPPSAPPSPENPDGVPADDVPVEIGAGPQSKKRRPQRLLRGLQQMSSFPSLKRPGRPRSASSPYSISGALSCISLTSTASPFGQPSASSYFSQPSAAAGSSAHTSIPGSPIAESPSIEGEDSALAVRTVDCTPAMSNTVSLPAKVKKKQKSGNFSLWASLPHELRVYVLSFLRPKELVRASAVSKEFYEMCFDGQLWTSLDASEFYREIPAEALAKIIASAGPFVKDLNLRGCVQVEHYKRAEVVVKACRNLINATLEGCRNFQRSTLHELLKANSKLARLNLTGLAAVNNATCKIVANSCPQLEVFNVSWCKDMDARGVKFVVEACPRLKDLRAGEIAGFNNKAVAEAIFRTNKLERLVLAGCDDLTDAALQIMIHGPNPEIDYATGRPMAPPRKLRHLDLSRCSQLTSDGVESLGYLVPDLEGLQLSGVTRLTDAALEPILASTPRLTHLELEDLAQLTNNLFSEHLAKAPCAAGLEHLGISYCENIGDEGMLPVIQKCTRLRSVYMDNTLVSDLVLAEAAAMVRKRSASAPRRPSPTPLRPTIGLNLVVYDCVRVTWTGVREVLSRNAEAVSPPGKDDGKGKDKGKGKMAVVEHHSHSHHPSSSSSLSSSSPSSSSTSSSSSSSSPAAVNAAPAEIIGLKCFYEWQMTVDEHTKRVLRGDAAAACRLERKWADYMQANEEAGVRGAGGRRRRRRAREAQQLHGLEEAVGAAGAAAGGDGAGGRRRAWTSPCVVM</sequence>
<dbReference type="EMBL" id="CP003012">
    <property type="protein sequence ID" value="AEO69364.1"/>
    <property type="molecule type" value="Genomic_DNA"/>
</dbReference>
<dbReference type="SUPFAM" id="SSF81383">
    <property type="entry name" value="F-box domain"/>
    <property type="match status" value="1"/>
</dbReference>
<dbReference type="PROSITE" id="PS50181">
    <property type="entry name" value="FBOX"/>
    <property type="match status" value="1"/>
</dbReference>
<dbReference type="InterPro" id="IPR036047">
    <property type="entry name" value="F-box-like_dom_sf"/>
</dbReference>
<dbReference type="InterPro" id="IPR001810">
    <property type="entry name" value="F-box_dom"/>
</dbReference>
<dbReference type="Gene3D" id="3.80.10.10">
    <property type="entry name" value="Ribonuclease Inhibitor"/>
    <property type="match status" value="3"/>
</dbReference>
<keyword evidence="4" id="KW-1185">Reference proteome</keyword>
<dbReference type="SMART" id="SM00367">
    <property type="entry name" value="LRR_CC"/>
    <property type="match status" value="5"/>
</dbReference>
<dbReference type="InterPro" id="IPR057207">
    <property type="entry name" value="FBXL15_LRR"/>
</dbReference>
<dbReference type="STRING" id="578455.G2RC43"/>
<dbReference type="InterPro" id="IPR032675">
    <property type="entry name" value="LRR_dom_sf"/>
</dbReference>
<dbReference type="Pfam" id="PF12937">
    <property type="entry name" value="F-box-like"/>
    <property type="match status" value="1"/>
</dbReference>
<dbReference type="Proteomes" id="UP000008181">
    <property type="component" value="Chromosome 4"/>
</dbReference>
<name>G2RC43_THETT</name>
<dbReference type="PANTHER" id="PTHR13318">
    <property type="entry name" value="PARTNER OF PAIRED, ISOFORM B-RELATED"/>
    <property type="match status" value="1"/>
</dbReference>
<dbReference type="SUPFAM" id="SSF52047">
    <property type="entry name" value="RNI-like"/>
    <property type="match status" value="1"/>
</dbReference>
<dbReference type="OrthoDB" id="550575at2759"/>
<dbReference type="eggNOG" id="KOG4341">
    <property type="taxonomic scope" value="Eukaryota"/>
</dbReference>
<proteinExistence type="predicted"/>
<reference evidence="3 4" key="1">
    <citation type="journal article" date="2011" name="Nat. Biotechnol.">
        <title>Comparative genomic analysis of the thermophilic biomass-degrading fungi Myceliophthora thermophila and Thielavia terrestris.</title>
        <authorList>
            <person name="Berka R.M."/>
            <person name="Grigoriev I.V."/>
            <person name="Otillar R."/>
            <person name="Salamov A."/>
            <person name="Grimwood J."/>
            <person name="Reid I."/>
            <person name="Ishmael N."/>
            <person name="John T."/>
            <person name="Darmond C."/>
            <person name="Moisan M.-C."/>
            <person name="Henrissat B."/>
            <person name="Coutinho P.M."/>
            <person name="Lombard V."/>
            <person name="Natvig D.O."/>
            <person name="Lindquist E."/>
            <person name="Schmutz J."/>
            <person name="Lucas S."/>
            <person name="Harris P."/>
            <person name="Powlowski J."/>
            <person name="Bellemare A."/>
            <person name="Taylor D."/>
            <person name="Butler G."/>
            <person name="de Vries R.P."/>
            <person name="Allijn I.E."/>
            <person name="van den Brink J."/>
            <person name="Ushinsky S."/>
            <person name="Storms R."/>
            <person name="Powell A.J."/>
            <person name="Paulsen I.T."/>
            <person name="Elbourne L.D.H."/>
            <person name="Baker S.E."/>
            <person name="Magnuson J."/>
            <person name="LaBoissiere S."/>
            <person name="Clutterbuck A.J."/>
            <person name="Martinez D."/>
            <person name="Wogulis M."/>
            <person name="de Leon A.L."/>
            <person name="Rey M.W."/>
            <person name="Tsang A."/>
        </authorList>
    </citation>
    <scope>NUCLEOTIDE SEQUENCE [LARGE SCALE GENOMIC DNA]</scope>
    <source>
        <strain evidence="4">ATCC 38088 / NRRL 8126</strain>
    </source>
</reference>
<dbReference type="GO" id="GO:0019005">
    <property type="term" value="C:SCF ubiquitin ligase complex"/>
    <property type="evidence" value="ECO:0007669"/>
    <property type="project" value="TreeGrafter"/>
</dbReference>
<dbReference type="KEGG" id="ttt:THITE_2119677"/>
<feature type="region of interest" description="Disordered" evidence="1">
    <location>
        <begin position="1"/>
        <end position="71"/>
    </location>
</feature>
<dbReference type="GO" id="GO:0031146">
    <property type="term" value="P:SCF-dependent proteasomal ubiquitin-dependent protein catabolic process"/>
    <property type="evidence" value="ECO:0007669"/>
    <property type="project" value="TreeGrafter"/>
</dbReference>
<dbReference type="Pfam" id="PF25372">
    <property type="entry name" value="DUF7885"/>
    <property type="match status" value="1"/>
</dbReference>
<feature type="compositionally biased region" description="Basic and acidic residues" evidence="1">
    <location>
        <begin position="586"/>
        <end position="606"/>
    </location>
</feature>
<evidence type="ECO:0000313" key="4">
    <source>
        <dbReference type="Proteomes" id="UP000008181"/>
    </source>
</evidence>